<keyword evidence="3" id="KW-0804">Transcription</keyword>
<dbReference type="GO" id="GO:0003677">
    <property type="term" value="F:DNA binding"/>
    <property type="evidence" value="ECO:0007669"/>
    <property type="project" value="UniProtKB-KW"/>
</dbReference>
<name>A0A7W9FBI1_9CAUL</name>
<evidence type="ECO:0000256" key="2">
    <source>
        <dbReference type="ARBA" id="ARBA00023125"/>
    </source>
</evidence>
<dbReference type="RefSeq" id="WP_052004693.1">
    <property type="nucleotide sequence ID" value="NZ_CAJFZW010000046.1"/>
</dbReference>
<dbReference type="SMART" id="SM00345">
    <property type="entry name" value="HTH_GNTR"/>
    <property type="match status" value="1"/>
</dbReference>
<dbReference type="EMBL" id="JACHOQ010000016">
    <property type="protein sequence ID" value="MBB5741463.1"/>
    <property type="molecule type" value="Genomic_DNA"/>
</dbReference>
<accession>A0A7W9FBI1</accession>
<dbReference type="Pfam" id="PF00392">
    <property type="entry name" value="GntR"/>
    <property type="match status" value="1"/>
</dbReference>
<dbReference type="AlphaFoldDB" id="A0A7W9FBI1"/>
<dbReference type="PROSITE" id="PS50949">
    <property type="entry name" value="HTH_GNTR"/>
    <property type="match status" value="1"/>
</dbReference>
<evidence type="ECO:0000313" key="5">
    <source>
        <dbReference type="EMBL" id="MBB5741463.1"/>
    </source>
</evidence>
<keyword evidence="1" id="KW-0805">Transcription regulation</keyword>
<dbReference type="GO" id="GO:0003700">
    <property type="term" value="F:DNA-binding transcription factor activity"/>
    <property type="evidence" value="ECO:0007669"/>
    <property type="project" value="InterPro"/>
</dbReference>
<comment type="caution">
    <text evidence="5">The sequence shown here is derived from an EMBL/GenBank/DDBJ whole genome shotgun (WGS) entry which is preliminary data.</text>
</comment>
<proteinExistence type="predicted"/>
<organism evidence="5 6">
    <name type="scientific">Brevundimonas aurantiaca</name>
    <dbReference type="NCBI Taxonomy" id="74316"/>
    <lineage>
        <taxon>Bacteria</taxon>
        <taxon>Pseudomonadati</taxon>
        <taxon>Pseudomonadota</taxon>
        <taxon>Alphaproteobacteria</taxon>
        <taxon>Caulobacterales</taxon>
        <taxon>Caulobacteraceae</taxon>
        <taxon>Brevundimonas</taxon>
    </lineage>
</organism>
<dbReference type="Gene3D" id="1.10.10.10">
    <property type="entry name" value="Winged helix-like DNA-binding domain superfamily/Winged helix DNA-binding domain"/>
    <property type="match status" value="1"/>
</dbReference>
<evidence type="ECO:0000259" key="4">
    <source>
        <dbReference type="PROSITE" id="PS50949"/>
    </source>
</evidence>
<dbReference type="InterPro" id="IPR036388">
    <property type="entry name" value="WH-like_DNA-bd_sf"/>
</dbReference>
<gene>
    <name evidence="5" type="ORF">GGQ93_003206</name>
</gene>
<dbReference type="Proteomes" id="UP000527324">
    <property type="component" value="Unassembled WGS sequence"/>
</dbReference>
<evidence type="ECO:0000313" key="6">
    <source>
        <dbReference type="Proteomes" id="UP000527324"/>
    </source>
</evidence>
<feature type="domain" description="HTH gntR-type" evidence="4">
    <location>
        <begin position="5"/>
        <end position="72"/>
    </location>
</feature>
<dbReference type="PANTHER" id="PTHR43537">
    <property type="entry name" value="TRANSCRIPTIONAL REGULATOR, GNTR FAMILY"/>
    <property type="match status" value="1"/>
</dbReference>
<keyword evidence="6" id="KW-1185">Reference proteome</keyword>
<evidence type="ECO:0000256" key="3">
    <source>
        <dbReference type="ARBA" id="ARBA00023163"/>
    </source>
</evidence>
<sequence length="216" mass="23242">MARNRDPFTQALSSLRERIHSGALAGGSPVIVQDEARRLRLSTTPIREALARLSGEGLVERASTGGYVTLRLDATAARDRWAMHGHYVRIAVEVNLRALGAVRPPAPAYEHGRPIAAVNRLFATIVCSAGNQALWDGFQKVSGQLDLVRRHEATLFDDLCDEAIGLYTAYNEEAAPAFAATVGRYHDRRIGAAGALAALVFAGVGPREEVARSGTE</sequence>
<evidence type="ECO:0000256" key="1">
    <source>
        <dbReference type="ARBA" id="ARBA00023015"/>
    </source>
</evidence>
<dbReference type="InterPro" id="IPR000524">
    <property type="entry name" value="Tscrpt_reg_HTH_GntR"/>
</dbReference>
<reference evidence="5 6" key="1">
    <citation type="submission" date="2020-08" db="EMBL/GenBank/DDBJ databases">
        <title>Genomic Encyclopedia of Type Strains, Phase IV (KMG-IV): sequencing the most valuable type-strain genomes for metagenomic binning, comparative biology and taxonomic classification.</title>
        <authorList>
            <person name="Goeker M."/>
        </authorList>
    </citation>
    <scope>NUCLEOTIDE SEQUENCE [LARGE SCALE GENOMIC DNA]</scope>
    <source>
        <strain evidence="5 6">DSM 4731</strain>
    </source>
</reference>
<keyword evidence="2 5" id="KW-0238">DNA-binding</keyword>
<dbReference type="InterPro" id="IPR036390">
    <property type="entry name" value="WH_DNA-bd_sf"/>
</dbReference>
<dbReference type="PANTHER" id="PTHR43537:SF49">
    <property type="entry name" value="TRANSCRIPTIONAL REGULATORY PROTEIN"/>
    <property type="match status" value="1"/>
</dbReference>
<protein>
    <submittedName>
        <fullName evidence="5">DNA-binding transcriptional regulator YhcF (GntR family)</fullName>
    </submittedName>
</protein>
<dbReference type="SUPFAM" id="SSF46785">
    <property type="entry name" value="Winged helix' DNA-binding domain"/>
    <property type="match status" value="1"/>
</dbReference>